<dbReference type="STRING" id="880072.Desac_1768"/>
<evidence type="ECO:0000313" key="7">
    <source>
        <dbReference type="EMBL" id="AEB09608.1"/>
    </source>
</evidence>
<keyword evidence="4 5" id="KW-0472">Membrane</keyword>
<dbReference type="KEGG" id="dao:Desac_1768"/>
<gene>
    <name evidence="7" type="ordered locus">Desac_1768</name>
</gene>
<feature type="transmembrane region" description="Helical" evidence="5">
    <location>
        <begin position="499"/>
        <end position="523"/>
    </location>
</feature>
<feature type="transmembrane region" description="Helical" evidence="5">
    <location>
        <begin position="314"/>
        <end position="337"/>
    </location>
</feature>
<dbReference type="Proteomes" id="UP000000483">
    <property type="component" value="Chromosome"/>
</dbReference>
<evidence type="ECO:0000256" key="1">
    <source>
        <dbReference type="ARBA" id="ARBA00004141"/>
    </source>
</evidence>
<dbReference type="eggNOG" id="COG3307">
    <property type="taxonomic scope" value="Bacteria"/>
</dbReference>
<dbReference type="InterPro" id="IPR007016">
    <property type="entry name" value="O-antigen_ligase-rel_domated"/>
</dbReference>
<feature type="transmembrane region" description="Helical" evidence="5">
    <location>
        <begin position="47"/>
        <end position="65"/>
    </location>
</feature>
<evidence type="ECO:0000259" key="6">
    <source>
        <dbReference type="Pfam" id="PF04932"/>
    </source>
</evidence>
<proteinExistence type="predicted"/>
<keyword evidence="2 5" id="KW-0812">Transmembrane</keyword>
<evidence type="ECO:0000256" key="3">
    <source>
        <dbReference type="ARBA" id="ARBA00022989"/>
    </source>
</evidence>
<keyword evidence="8" id="KW-1185">Reference proteome</keyword>
<dbReference type="InterPro" id="IPR051533">
    <property type="entry name" value="WaaL-like"/>
</dbReference>
<sequence>MRSESTAISRALNPVSRVLASGSWLIWGSATVLAALAPLAYGAVHPWAYYTLGISLGLLSAFVLLQGIYTLWTTPYAALNWPRPPLWWAALGMAGLVVLHVYPWPAEVLQYFSPTALRLRSLGNGYGLADALPFSLNPYASGLEALKLWPAATIFYLLVYTGRSRTQLRLFFWLILGVALFEALYGFGQLRQNTIWGWRNPYTGFRLCGTFINSDHLAAYLTLAVLLGFGQFLAQRQEGPRPPENLRGWARVQRWSRSEYLEPWLQRHAWLFVVLILTTALIFTGSRGGMISLLIGFGIMGLLHQSRQAVRGHFYLIGFFLAAALIYSLFLGSLPYLARFQDLTDKGRYAAYQGALALWRDFPLLGSGLGTFGEVFYRYQPVELKEARFLDAHSDWLQLLAEGGTVGFILVGGAWLVFYLRMVRKWRQRRDQYVRSLGLGGLGALAGGAFHGLGEFPFHITAFTLTYAALAAVIYLLLQQHQPLGYFSYPRAALARRPKVLVILLLAVLLCQSALTVWAWHWWRAESTAPSEPDSTRRPVAARSAEDDRQALLDNPANSRYYSRIAVFLGKQTGSESGSFGDLEVLLKKAIHGAPAEWQYRYQLAEYYLRRAASAPNPYLPQALKEYAAATVLFPASGLLHLRLGTALNWAERYYSGLIPAELQDRAAYHLDQAVGLEPKLRKFLPPG</sequence>
<protein>
    <submittedName>
        <fullName evidence="7">O-antigen polymerase</fullName>
    </submittedName>
</protein>
<accession>F2NHY2</accession>
<name>F2NHY2_DESAR</name>
<feature type="transmembrane region" description="Helical" evidence="5">
    <location>
        <begin position="432"/>
        <end position="450"/>
    </location>
</feature>
<feature type="transmembrane region" description="Helical" evidence="5">
    <location>
        <begin position="269"/>
        <end position="302"/>
    </location>
</feature>
<evidence type="ECO:0000256" key="4">
    <source>
        <dbReference type="ARBA" id="ARBA00023136"/>
    </source>
</evidence>
<organism evidence="7 8">
    <name type="scientific">Desulfobacca acetoxidans (strain ATCC 700848 / DSM 11109 / ASRB2)</name>
    <dbReference type="NCBI Taxonomy" id="880072"/>
    <lineage>
        <taxon>Bacteria</taxon>
        <taxon>Pseudomonadati</taxon>
        <taxon>Thermodesulfobacteriota</taxon>
        <taxon>Desulfobaccia</taxon>
        <taxon>Desulfobaccales</taxon>
        <taxon>Desulfobaccaceae</taxon>
        <taxon>Desulfobacca</taxon>
    </lineage>
</organism>
<dbReference type="OrthoDB" id="5469233at2"/>
<keyword evidence="3 5" id="KW-1133">Transmembrane helix</keyword>
<reference evidence="7 8" key="1">
    <citation type="journal article" date="2011" name="Stand. Genomic Sci.">
        <title>Complete genome sequence of the acetate-degrading sulfate reducer Desulfobacca acetoxidans type strain (ASRB2).</title>
        <authorList>
            <person name="Goker M."/>
            <person name="Teshima H."/>
            <person name="Lapidus A."/>
            <person name="Nolan M."/>
            <person name="Lucas S."/>
            <person name="Hammon N."/>
            <person name="Deshpande S."/>
            <person name="Cheng J.F."/>
            <person name="Tapia R."/>
            <person name="Han C."/>
            <person name="Goodwin L."/>
            <person name="Pitluck S."/>
            <person name="Huntemann M."/>
            <person name="Liolios K."/>
            <person name="Ivanova N."/>
            <person name="Pagani I."/>
            <person name="Mavromatis K."/>
            <person name="Ovchinikova G."/>
            <person name="Pati A."/>
            <person name="Chen A."/>
            <person name="Palaniappan K."/>
            <person name="Land M."/>
            <person name="Hauser L."/>
            <person name="Brambilla E.M."/>
            <person name="Rohde M."/>
            <person name="Spring S."/>
            <person name="Detter J.C."/>
            <person name="Woyke T."/>
            <person name="Bristow J."/>
            <person name="Eisen J.A."/>
            <person name="Markowitz V."/>
            <person name="Hugenholtz P."/>
            <person name="Kyrpides N.C."/>
            <person name="Klenk H.P."/>
        </authorList>
    </citation>
    <scope>NUCLEOTIDE SEQUENCE [LARGE SCALE GENOMIC DNA]</scope>
    <source>
        <strain evidence="8">ATCC 700848 / DSM 11109 / ASRB2</strain>
    </source>
</reference>
<feature type="transmembrane region" description="Helical" evidence="5">
    <location>
        <begin position="456"/>
        <end position="478"/>
    </location>
</feature>
<comment type="subcellular location">
    <subcellularLocation>
        <location evidence="1">Membrane</location>
        <topology evidence="1">Multi-pass membrane protein</topology>
    </subcellularLocation>
</comment>
<dbReference type="AlphaFoldDB" id="F2NHY2"/>
<feature type="domain" description="O-antigen ligase-related" evidence="6">
    <location>
        <begin position="272"/>
        <end position="411"/>
    </location>
</feature>
<feature type="transmembrane region" description="Helical" evidence="5">
    <location>
        <begin position="21"/>
        <end position="41"/>
    </location>
</feature>
<evidence type="ECO:0000256" key="5">
    <source>
        <dbReference type="SAM" id="Phobius"/>
    </source>
</evidence>
<evidence type="ECO:0000256" key="2">
    <source>
        <dbReference type="ARBA" id="ARBA00022692"/>
    </source>
</evidence>
<dbReference type="PANTHER" id="PTHR37422:SF23">
    <property type="entry name" value="TEICHURONIC ACID BIOSYNTHESIS PROTEIN TUAE"/>
    <property type="match status" value="1"/>
</dbReference>
<feature type="transmembrane region" description="Helical" evidence="5">
    <location>
        <begin position="170"/>
        <end position="188"/>
    </location>
</feature>
<dbReference type="Pfam" id="PF04932">
    <property type="entry name" value="Wzy_C"/>
    <property type="match status" value="1"/>
</dbReference>
<dbReference type="HOGENOM" id="CLU_399944_0_0_7"/>
<evidence type="ECO:0000313" key="8">
    <source>
        <dbReference type="Proteomes" id="UP000000483"/>
    </source>
</evidence>
<feature type="transmembrane region" description="Helical" evidence="5">
    <location>
        <begin position="139"/>
        <end position="158"/>
    </location>
</feature>
<dbReference type="GO" id="GO:0016020">
    <property type="term" value="C:membrane"/>
    <property type="evidence" value="ECO:0007669"/>
    <property type="project" value="UniProtKB-SubCell"/>
</dbReference>
<feature type="transmembrane region" description="Helical" evidence="5">
    <location>
        <begin position="399"/>
        <end position="420"/>
    </location>
</feature>
<reference evidence="8" key="2">
    <citation type="submission" date="2011-03" db="EMBL/GenBank/DDBJ databases">
        <title>The complete genome of Desulfobacca acetoxidans DSM 11109.</title>
        <authorList>
            <consortium name="US DOE Joint Genome Institute (JGI-PGF)"/>
            <person name="Lucas S."/>
            <person name="Copeland A."/>
            <person name="Lapidus A."/>
            <person name="Bruce D."/>
            <person name="Goodwin L."/>
            <person name="Pitluck S."/>
            <person name="Peters L."/>
            <person name="Kyrpides N."/>
            <person name="Mavromatis K."/>
            <person name="Ivanova N."/>
            <person name="Ovchinnikova G."/>
            <person name="Teshima H."/>
            <person name="Detter J.C."/>
            <person name="Han C."/>
            <person name="Land M."/>
            <person name="Hauser L."/>
            <person name="Markowitz V."/>
            <person name="Cheng J.-F."/>
            <person name="Hugenholtz P."/>
            <person name="Woyke T."/>
            <person name="Wu D."/>
            <person name="Spring S."/>
            <person name="Schueler E."/>
            <person name="Brambilla E."/>
            <person name="Klenk H.-P."/>
            <person name="Eisen J.A."/>
        </authorList>
    </citation>
    <scope>NUCLEOTIDE SEQUENCE [LARGE SCALE GENOMIC DNA]</scope>
    <source>
        <strain evidence="8">ATCC 700848 / DSM 11109 / ASRB2</strain>
    </source>
</reference>
<dbReference type="EMBL" id="CP002629">
    <property type="protein sequence ID" value="AEB09608.1"/>
    <property type="molecule type" value="Genomic_DNA"/>
</dbReference>
<feature type="transmembrane region" description="Helical" evidence="5">
    <location>
        <begin position="86"/>
        <end position="104"/>
    </location>
</feature>
<dbReference type="PANTHER" id="PTHR37422">
    <property type="entry name" value="TEICHURONIC ACID BIOSYNTHESIS PROTEIN TUAE"/>
    <property type="match status" value="1"/>
</dbReference>